<sequence>MKKLFLLLLLAGAATMASAQYYPVKFGFKAGGTYATFSGYSDGGNEAQMKYRPSFFAGATVELLFSESFSIESGLSYVSKGAKTTFDISLDELEGIGVDLNFSGSATLGLDYIELPVNALFTMPSGDGSIVLGGGPYFGYGIRTSSSYEFKFNGENVEDMEDVDIDEEPLRFGQEGLSRIDYGVNVTAAYRFYSGLSINAGYNLGLKSVINDPDDPETKVKNRHFSLGVGFSF</sequence>
<feature type="chain" id="PRO_5020667782" evidence="1">
    <location>
        <begin position="20"/>
        <end position="233"/>
    </location>
</feature>
<dbReference type="Pfam" id="PF13568">
    <property type="entry name" value="OMP_b-brl_2"/>
    <property type="match status" value="1"/>
</dbReference>
<comment type="caution">
    <text evidence="3">The sequence shown here is derived from an EMBL/GenBank/DDBJ whole genome shotgun (WGS) entry which is preliminary data.</text>
</comment>
<feature type="signal peptide" evidence="1">
    <location>
        <begin position="1"/>
        <end position="19"/>
    </location>
</feature>
<evidence type="ECO:0000259" key="2">
    <source>
        <dbReference type="Pfam" id="PF13568"/>
    </source>
</evidence>
<dbReference type="InterPro" id="IPR025665">
    <property type="entry name" value="Beta-barrel_OMP_2"/>
</dbReference>
<dbReference type="AlphaFoldDB" id="A0A4R0NK07"/>
<evidence type="ECO:0000313" key="4">
    <source>
        <dbReference type="Proteomes" id="UP000293347"/>
    </source>
</evidence>
<accession>A0A4R0NK07</accession>
<reference evidence="3 4" key="1">
    <citation type="submission" date="2019-02" db="EMBL/GenBank/DDBJ databases">
        <title>Pedobacter sp. RP-1-14 sp. nov., isolated from Arctic soil.</title>
        <authorList>
            <person name="Dahal R.H."/>
        </authorList>
    </citation>
    <scope>NUCLEOTIDE SEQUENCE [LARGE SCALE GENOMIC DNA]</scope>
    <source>
        <strain evidence="3 4">RP-1-14</strain>
    </source>
</reference>
<dbReference type="Proteomes" id="UP000293347">
    <property type="component" value="Unassembled WGS sequence"/>
</dbReference>
<evidence type="ECO:0000256" key="1">
    <source>
        <dbReference type="SAM" id="SignalP"/>
    </source>
</evidence>
<feature type="domain" description="Outer membrane protein beta-barrel" evidence="2">
    <location>
        <begin position="24"/>
        <end position="210"/>
    </location>
</feature>
<gene>
    <name evidence="3" type="ORF">EZ437_08850</name>
</gene>
<dbReference type="EMBL" id="SJSL01000002">
    <property type="protein sequence ID" value="TCD00876.1"/>
    <property type="molecule type" value="Genomic_DNA"/>
</dbReference>
<keyword evidence="1" id="KW-0732">Signal</keyword>
<dbReference type="OrthoDB" id="1150878at2"/>
<organism evidence="3 4">
    <name type="scientific">Pedobacter psychroterrae</name>
    <dbReference type="NCBI Taxonomy" id="2530453"/>
    <lineage>
        <taxon>Bacteria</taxon>
        <taxon>Pseudomonadati</taxon>
        <taxon>Bacteroidota</taxon>
        <taxon>Sphingobacteriia</taxon>
        <taxon>Sphingobacteriales</taxon>
        <taxon>Sphingobacteriaceae</taxon>
        <taxon>Pedobacter</taxon>
    </lineage>
</organism>
<protein>
    <submittedName>
        <fullName evidence="3">PorT family protein</fullName>
    </submittedName>
</protein>
<name>A0A4R0NK07_9SPHI</name>
<proteinExistence type="predicted"/>
<keyword evidence="4" id="KW-1185">Reference proteome</keyword>
<dbReference type="RefSeq" id="WP_131595421.1">
    <property type="nucleotide sequence ID" value="NZ_SJSL01000002.1"/>
</dbReference>
<evidence type="ECO:0000313" key="3">
    <source>
        <dbReference type="EMBL" id="TCD00876.1"/>
    </source>
</evidence>